<evidence type="ECO:0000256" key="2">
    <source>
        <dbReference type="ARBA" id="ARBA00023136"/>
    </source>
</evidence>
<reference evidence="4" key="1">
    <citation type="submission" date="2019-11" db="EMBL/GenBank/DDBJ databases">
        <authorList>
            <person name="Feng L."/>
        </authorList>
    </citation>
    <scope>NUCLEOTIDE SEQUENCE</scope>
    <source>
        <strain evidence="4">BfaecisLFYP10</strain>
    </source>
</reference>
<sequence length="377" mass="43429">MEMIRRVLIATIVLLSGSTLFAPNKYFKRNDQVKAARHSDEKGQYKDVSLALGDCLEDEIMPEVDYRLDTLVQSATDSIIKNNLFQRIYRYFQQSNEVRNDKKIDFSIIGGPHFSKDTKLGLGIVASGLYRLDRTGMSLSPSNISLYGDITTTGFYLLGIDGNTIFPRDLYRLDVNMYFFSFLSQYWGIGYGNGKRNDGYTEYKRKEIQIKLDFYREIAPNTFIGVTGMYRHVNGKDFKDIRFLEGERNKISSLGGGLILTYDSRDFIPNPYKGTYAKIEQTFFPKFLGNCYSFQRTDLQIRHYDELWKGAVLAYDLNGTFKSGNTPWSMVAHLGKETLPSYGLGYRWEFKNRVNIRLDYGIGKGQSSFYFNINEAF</sequence>
<dbReference type="GO" id="GO:0019867">
    <property type="term" value="C:outer membrane"/>
    <property type="evidence" value="ECO:0007669"/>
    <property type="project" value="InterPro"/>
</dbReference>
<organism evidence="4">
    <name type="scientific">Bacteroides faecis</name>
    <dbReference type="NCBI Taxonomy" id="674529"/>
    <lineage>
        <taxon>Bacteria</taxon>
        <taxon>Pseudomonadati</taxon>
        <taxon>Bacteroidota</taxon>
        <taxon>Bacteroidia</taxon>
        <taxon>Bacteroidales</taxon>
        <taxon>Bacteroidaceae</taxon>
        <taxon>Bacteroides</taxon>
    </lineage>
</organism>
<evidence type="ECO:0000313" key="4">
    <source>
        <dbReference type="EMBL" id="VYS75709.1"/>
    </source>
</evidence>
<gene>
    <name evidence="4" type="ORF">BFLFYP10_05089</name>
</gene>
<dbReference type="Gene3D" id="2.40.160.50">
    <property type="entry name" value="membrane protein fhac: a member of the omp85/tpsb transporter family"/>
    <property type="match status" value="1"/>
</dbReference>
<feature type="domain" description="Bacterial surface antigen (D15)" evidence="3">
    <location>
        <begin position="168"/>
        <end position="321"/>
    </location>
</feature>
<dbReference type="EMBL" id="CACRSZ010000004">
    <property type="protein sequence ID" value="VYS75709.1"/>
    <property type="molecule type" value="Genomic_DNA"/>
</dbReference>
<keyword evidence="2" id="KW-0472">Membrane</keyword>
<dbReference type="RefSeq" id="WP_413563223.1">
    <property type="nucleotide sequence ID" value="NZ_JBCHFI010000033.1"/>
</dbReference>
<dbReference type="Pfam" id="PF01103">
    <property type="entry name" value="Omp85"/>
    <property type="match status" value="1"/>
</dbReference>
<proteinExistence type="predicted"/>
<protein>
    <submittedName>
        <fullName evidence="4">Surface antigen</fullName>
    </submittedName>
</protein>
<dbReference type="AlphaFoldDB" id="A0A6N2R637"/>
<dbReference type="InterPro" id="IPR000184">
    <property type="entry name" value="Bac_surfAg_D15"/>
</dbReference>
<evidence type="ECO:0000256" key="1">
    <source>
        <dbReference type="ARBA" id="ARBA00004370"/>
    </source>
</evidence>
<evidence type="ECO:0000259" key="3">
    <source>
        <dbReference type="Pfam" id="PF01103"/>
    </source>
</evidence>
<name>A0A6N2R637_9BACE</name>
<comment type="subcellular location">
    <subcellularLocation>
        <location evidence="1">Membrane</location>
    </subcellularLocation>
</comment>
<accession>A0A6N2R637</accession>